<comment type="caution">
    <text evidence="1">The sequence shown here is derived from an EMBL/GenBank/DDBJ whole genome shotgun (WGS) entry which is preliminary data.</text>
</comment>
<keyword evidence="2" id="KW-1185">Reference proteome</keyword>
<evidence type="ECO:0000313" key="1">
    <source>
        <dbReference type="EMBL" id="MBB5015328.1"/>
    </source>
</evidence>
<reference evidence="1 2" key="1">
    <citation type="submission" date="2020-08" db="EMBL/GenBank/DDBJ databases">
        <title>Genomic Encyclopedia of Type Strains, Phase IV (KMG-IV): sequencing the most valuable type-strain genomes for metagenomic binning, comparative biology and taxonomic classification.</title>
        <authorList>
            <person name="Goeker M."/>
        </authorList>
    </citation>
    <scope>NUCLEOTIDE SEQUENCE [LARGE SCALE GENOMIC DNA]</scope>
    <source>
        <strain evidence="1 2">DSM 25897</strain>
    </source>
</reference>
<proteinExistence type="predicted"/>
<gene>
    <name evidence="1" type="ORF">HNQ58_001214</name>
</gene>
<organism evidence="1 2">
    <name type="scientific">Rehaibacterium terrae</name>
    <dbReference type="NCBI Taxonomy" id="1341696"/>
    <lineage>
        <taxon>Bacteria</taxon>
        <taxon>Pseudomonadati</taxon>
        <taxon>Pseudomonadota</taxon>
        <taxon>Gammaproteobacteria</taxon>
        <taxon>Lysobacterales</taxon>
        <taxon>Lysobacteraceae</taxon>
        <taxon>Rehaibacterium</taxon>
    </lineage>
</organism>
<evidence type="ECO:0000313" key="2">
    <source>
        <dbReference type="Proteomes" id="UP000519004"/>
    </source>
</evidence>
<sequence length="236" mass="24658">MAGVRALACRIARAGPARCSTPCWRVSKPVSARARPRCRCTSPGARPFIVASRGRHGSGMGPGFAFPLPGDDRPIGLLHIACDTSEGIKDALEDALATVADLLGLAIRAHAGEWNGNPVPPRRSDAADDEPLVLRRSLGDDSVFASVFAGVGIWPASVRAPMRSCRAGCRAGLRRRRPPGGSACSAPPRSACARSFSRRSGSVAGTAGRAGVWSCNRPVRHASVACLRGFLSRSSP</sequence>
<accession>A0A7W7XZT7</accession>
<dbReference type="EMBL" id="JACHHX010000006">
    <property type="protein sequence ID" value="MBB5015328.1"/>
    <property type="molecule type" value="Genomic_DNA"/>
</dbReference>
<dbReference type="AlphaFoldDB" id="A0A7W7XZT7"/>
<protein>
    <submittedName>
        <fullName evidence="1">Uncharacterized protein</fullName>
    </submittedName>
</protein>
<dbReference type="Proteomes" id="UP000519004">
    <property type="component" value="Unassembled WGS sequence"/>
</dbReference>
<name>A0A7W7XZT7_9GAMM</name>